<name>A0A165XKU7_9AGAM</name>
<dbReference type="OrthoDB" id="3205788at2759"/>
<evidence type="ECO:0000313" key="2">
    <source>
        <dbReference type="EMBL" id="KZP08644.1"/>
    </source>
</evidence>
<feature type="region of interest" description="Disordered" evidence="1">
    <location>
        <begin position="320"/>
        <end position="374"/>
    </location>
</feature>
<dbReference type="EMBL" id="KV417717">
    <property type="protein sequence ID" value="KZP08644.1"/>
    <property type="molecule type" value="Genomic_DNA"/>
</dbReference>
<evidence type="ECO:0000256" key="1">
    <source>
        <dbReference type="SAM" id="MobiDB-lite"/>
    </source>
</evidence>
<gene>
    <name evidence="2" type="ORF">FIBSPDRAFT_901131</name>
</gene>
<feature type="region of interest" description="Disordered" evidence="1">
    <location>
        <begin position="141"/>
        <end position="161"/>
    </location>
</feature>
<reference evidence="2 3" key="1">
    <citation type="journal article" date="2016" name="Mol. Biol. Evol.">
        <title>Comparative Genomics of Early-Diverging Mushroom-Forming Fungi Provides Insights into the Origins of Lignocellulose Decay Capabilities.</title>
        <authorList>
            <person name="Nagy L.G."/>
            <person name="Riley R."/>
            <person name="Tritt A."/>
            <person name="Adam C."/>
            <person name="Daum C."/>
            <person name="Floudas D."/>
            <person name="Sun H."/>
            <person name="Yadav J.S."/>
            <person name="Pangilinan J."/>
            <person name="Larsson K.H."/>
            <person name="Matsuura K."/>
            <person name="Barry K."/>
            <person name="Labutti K."/>
            <person name="Kuo R."/>
            <person name="Ohm R.A."/>
            <person name="Bhattacharya S.S."/>
            <person name="Shirouzu T."/>
            <person name="Yoshinaga Y."/>
            <person name="Martin F.M."/>
            <person name="Grigoriev I.V."/>
            <person name="Hibbett D.S."/>
        </authorList>
    </citation>
    <scope>NUCLEOTIDE SEQUENCE [LARGE SCALE GENOMIC DNA]</scope>
    <source>
        <strain evidence="2 3">CBS 109695</strain>
    </source>
</reference>
<dbReference type="Proteomes" id="UP000076532">
    <property type="component" value="Unassembled WGS sequence"/>
</dbReference>
<feature type="region of interest" description="Disordered" evidence="1">
    <location>
        <begin position="283"/>
        <end position="307"/>
    </location>
</feature>
<keyword evidence="3" id="KW-1185">Reference proteome</keyword>
<sequence length="439" mass="48530">MLALLFGQTLCTHAYCDKSLVEPWVDPVLSTEDDLVNIGGDGCKVLDGKGSNRTKAPSNGEIVVVIANVREMGLRWVDNTGNGQRYSPQFFSDNQNLDPRARDFDWSEPHDGDELGEVPEYLSRPVDNSNIEHDVLNMDEYSDHSSSQSGADGAEEYHYSSDPDRLAVNSIRIQEADNALASASGVPQSDDEESLDNLGFFEKEKWVREPSPERAEPYRARYEEYDNDAAAAQIQFDAELVLQIQAKESADQVKLLARQNASLKRKLERALLVAAPRNSVQRGALDQGVDSGQTFRSSATPAQASDALPVNSTLYQAIVGSPQKSRQPRPQKEAIDIPGDSDPSDYLSSVRGVFPKQPESDHEDGSNSVKKAKSKACRDHCSRLQIMKYQQSFLKPTLPEIYKGEADADTFEKYSDQCHDYAKVAFMDSAQAVKLAGSR</sequence>
<dbReference type="AlphaFoldDB" id="A0A165XKU7"/>
<evidence type="ECO:0000313" key="3">
    <source>
        <dbReference type="Proteomes" id="UP000076532"/>
    </source>
</evidence>
<organism evidence="2 3">
    <name type="scientific">Athelia psychrophila</name>
    <dbReference type="NCBI Taxonomy" id="1759441"/>
    <lineage>
        <taxon>Eukaryota</taxon>
        <taxon>Fungi</taxon>
        <taxon>Dikarya</taxon>
        <taxon>Basidiomycota</taxon>
        <taxon>Agaricomycotina</taxon>
        <taxon>Agaricomycetes</taxon>
        <taxon>Agaricomycetidae</taxon>
        <taxon>Atheliales</taxon>
        <taxon>Atheliaceae</taxon>
        <taxon>Athelia</taxon>
    </lineage>
</organism>
<feature type="compositionally biased region" description="Polar residues" evidence="1">
    <location>
        <begin position="290"/>
        <end position="303"/>
    </location>
</feature>
<accession>A0A165XKU7</accession>
<proteinExistence type="predicted"/>
<protein>
    <submittedName>
        <fullName evidence="2">Uncharacterized protein</fullName>
    </submittedName>
</protein>